<name>A0AA39NDX0_ARMTA</name>
<evidence type="ECO:0000313" key="4">
    <source>
        <dbReference type="Proteomes" id="UP001175211"/>
    </source>
</evidence>
<proteinExistence type="predicted"/>
<dbReference type="Gene3D" id="3.90.1200.10">
    <property type="match status" value="1"/>
</dbReference>
<dbReference type="RefSeq" id="XP_060334998.1">
    <property type="nucleotide sequence ID" value="XM_060480121.1"/>
</dbReference>
<keyword evidence="3" id="KW-0808">Transferase</keyword>
<evidence type="ECO:0000256" key="1">
    <source>
        <dbReference type="SAM" id="SignalP"/>
    </source>
</evidence>
<protein>
    <submittedName>
        <fullName evidence="3">Kinase-like domain-containing protein</fullName>
    </submittedName>
</protein>
<dbReference type="GeneID" id="85363669"/>
<gene>
    <name evidence="3" type="ORF">EV420DRAFT_1745225</name>
</gene>
<dbReference type="AlphaFoldDB" id="A0AA39NDX0"/>
<comment type="caution">
    <text evidence="3">The sequence shown here is derived from an EMBL/GenBank/DDBJ whole genome shotgun (WGS) entry which is preliminary data.</text>
</comment>
<organism evidence="3 4">
    <name type="scientific">Armillaria tabescens</name>
    <name type="common">Ringless honey mushroom</name>
    <name type="synonym">Agaricus tabescens</name>
    <dbReference type="NCBI Taxonomy" id="1929756"/>
    <lineage>
        <taxon>Eukaryota</taxon>
        <taxon>Fungi</taxon>
        <taxon>Dikarya</taxon>
        <taxon>Basidiomycota</taxon>
        <taxon>Agaricomycotina</taxon>
        <taxon>Agaricomycetes</taxon>
        <taxon>Agaricomycetidae</taxon>
        <taxon>Agaricales</taxon>
        <taxon>Marasmiineae</taxon>
        <taxon>Physalacriaceae</taxon>
        <taxon>Desarmillaria</taxon>
    </lineage>
</organism>
<feature type="signal peptide" evidence="1">
    <location>
        <begin position="1"/>
        <end position="20"/>
    </location>
</feature>
<dbReference type="Proteomes" id="UP001175211">
    <property type="component" value="Unassembled WGS sequence"/>
</dbReference>
<dbReference type="Pfam" id="PF01636">
    <property type="entry name" value="APH"/>
    <property type="match status" value="1"/>
</dbReference>
<feature type="domain" description="Aminoglycoside phosphotransferase" evidence="2">
    <location>
        <begin position="105"/>
        <end position="287"/>
    </location>
</feature>
<keyword evidence="4" id="KW-1185">Reference proteome</keyword>
<dbReference type="SUPFAM" id="SSF56112">
    <property type="entry name" value="Protein kinase-like (PK-like)"/>
    <property type="match status" value="1"/>
</dbReference>
<dbReference type="GO" id="GO:0016301">
    <property type="term" value="F:kinase activity"/>
    <property type="evidence" value="ECO:0007669"/>
    <property type="project" value="UniProtKB-KW"/>
</dbReference>
<dbReference type="PANTHER" id="PTHR21310:SF39">
    <property type="entry name" value="AMINOGLYCOSIDE PHOSPHOTRANSFERASE DOMAIN-CONTAINING PROTEIN"/>
    <property type="match status" value="1"/>
</dbReference>
<accession>A0AA39NDX0</accession>
<keyword evidence="3" id="KW-0418">Kinase</keyword>
<keyword evidence="1" id="KW-0732">Signal</keyword>
<feature type="chain" id="PRO_5041310399" evidence="1">
    <location>
        <begin position="21"/>
        <end position="315"/>
    </location>
</feature>
<sequence>MSMSANPVLLFLYRAAIALADTWSCFFPSRRCLPAPREVDIDAETDEQLLARCKSVSDEQWSPFSSWDKCAVRLSPDVVGKLVTCSDTGWSPEAQAQELVRNQTNIPVPAVRRVLPMDDLCVLVMDYIPGRTLSTVWHTMSIWKKISTAVTLRRYVRELRSIRHPRDDIPGPLGEGREPLPCISSVLFTAVERGPFPSQHDFIQFFNTAKEKAAWPGSVAPALPSRNEAGPLVFSHVDFVMRNLMVGDDGQLWLIDFGQAGFYPPWFEFVNMLGDQFVGAQDQECDAVWRALIPFICDPYIELYNWIVTIPPPCL</sequence>
<evidence type="ECO:0000259" key="2">
    <source>
        <dbReference type="Pfam" id="PF01636"/>
    </source>
</evidence>
<dbReference type="InterPro" id="IPR002575">
    <property type="entry name" value="Aminoglycoside_PTrfase"/>
</dbReference>
<dbReference type="InterPro" id="IPR051678">
    <property type="entry name" value="AGP_Transferase"/>
</dbReference>
<dbReference type="EMBL" id="JAUEPS010000007">
    <property type="protein sequence ID" value="KAK0463688.1"/>
    <property type="molecule type" value="Genomic_DNA"/>
</dbReference>
<dbReference type="InterPro" id="IPR011009">
    <property type="entry name" value="Kinase-like_dom_sf"/>
</dbReference>
<evidence type="ECO:0000313" key="3">
    <source>
        <dbReference type="EMBL" id="KAK0463688.1"/>
    </source>
</evidence>
<reference evidence="3" key="1">
    <citation type="submission" date="2023-06" db="EMBL/GenBank/DDBJ databases">
        <authorList>
            <consortium name="Lawrence Berkeley National Laboratory"/>
            <person name="Ahrendt S."/>
            <person name="Sahu N."/>
            <person name="Indic B."/>
            <person name="Wong-Bajracharya J."/>
            <person name="Merenyi Z."/>
            <person name="Ke H.-M."/>
            <person name="Monk M."/>
            <person name="Kocsube S."/>
            <person name="Drula E."/>
            <person name="Lipzen A."/>
            <person name="Balint B."/>
            <person name="Henrissat B."/>
            <person name="Andreopoulos B."/>
            <person name="Martin F.M."/>
            <person name="Harder C.B."/>
            <person name="Rigling D."/>
            <person name="Ford K.L."/>
            <person name="Foster G.D."/>
            <person name="Pangilinan J."/>
            <person name="Papanicolaou A."/>
            <person name="Barry K."/>
            <person name="LaButti K."/>
            <person name="Viragh M."/>
            <person name="Koriabine M."/>
            <person name="Yan M."/>
            <person name="Riley R."/>
            <person name="Champramary S."/>
            <person name="Plett K.L."/>
            <person name="Tsai I.J."/>
            <person name="Slot J."/>
            <person name="Sipos G."/>
            <person name="Plett J."/>
            <person name="Nagy L.G."/>
            <person name="Grigoriev I.V."/>
        </authorList>
    </citation>
    <scope>NUCLEOTIDE SEQUENCE</scope>
    <source>
        <strain evidence="3">CCBAS 213</strain>
    </source>
</reference>
<dbReference type="PANTHER" id="PTHR21310">
    <property type="entry name" value="AMINOGLYCOSIDE PHOSPHOTRANSFERASE-RELATED-RELATED"/>
    <property type="match status" value="1"/>
</dbReference>